<keyword evidence="5" id="KW-1185">Reference proteome</keyword>
<evidence type="ECO:0000259" key="2">
    <source>
        <dbReference type="Pfam" id="PF04738"/>
    </source>
</evidence>
<accession>A0A8J3JJL2</accession>
<evidence type="ECO:0000313" key="5">
    <source>
        <dbReference type="Proteomes" id="UP000601223"/>
    </source>
</evidence>
<dbReference type="Pfam" id="PF04738">
    <property type="entry name" value="Lant_dehydr_N"/>
    <property type="match status" value="1"/>
</dbReference>
<feature type="domain" description="Lantibiotic dehydratase N-terminal" evidence="2">
    <location>
        <begin position="50"/>
        <end position="704"/>
    </location>
</feature>
<comment type="caution">
    <text evidence="4">The sequence shown here is derived from an EMBL/GenBank/DDBJ whole genome shotgun (WGS) entry which is preliminary data.</text>
</comment>
<dbReference type="EMBL" id="BONF01000058">
    <property type="protein sequence ID" value="GIF86031.1"/>
    <property type="molecule type" value="Genomic_DNA"/>
</dbReference>
<dbReference type="Pfam" id="PF14028">
    <property type="entry name" value="Lant_dehydr_C"/>
    <property type="match status" value="1"/>
</dbReference>
<dbReference type="AlphaFoldDB" id="A0A8J3JJL2"/>
<reference evidence="4 5" key="1">
    <citation type="submission" date="2021-01" db="EMBL/GenBank/DDBJ databases">
        <title>Whole genome shotgun sequence of Catellatospora bangladeshensis NBRC 107357.</title>
        <authorList>
            <person name="Komaki H."/>
            <person name="Tamura T."/>
        </authorList>
    </citation>
    <scope>NUCLEOTIDE SEQUENCE [LARGE SCALE GENOMIC DNA]</scope>
    <source>
        <strain evidence="4 5">NBRC 107357</strain>
    </source>
</reference>
<proteinExistence type="predicted"/>
<dbReference type="InterPro" id="IPR023809">
    <property type="entry name" value="Thiopep_bacteriocin_synth_dom"/>
</dbReference>
<dbReference type="Proteomes" id="UP000601223">
    <property type="component" value="Unassembled WGS sequence"/>
</dbReference>
<organism evidence="4 5">
    <name type="scientific">Catellatospora bangladeshensis</name>
    <dbReference type="NCBI Taxonomy" id="310355"/>
    <lineage>
        <taxon>Bacteria</taxon>
        <taxon>Bacillati</taxon>
        <taxon>Actinomycetota</taxon>
        <taxon>Actinomycetes</taxon>
        <taxon>Micromonosporales</taxon>
        <taxon>Micromonosporaceae</taxon>
        <taxon>Catellatospora</taxon>
    </lineage>
</organism>
<dbReference type="InterPro" id="IPR006827">
    <property type="entry name" value="Lant_deHydtase_N"/>
</dbReference>
<evidence type="ECO:0000313" key="4">
    <source>
        <dbReference type="EMBL" id="GIF86031.1"/>
    </source>
</evidence>
<dbReference type="NCBIfam" id="TIGR03891">
    <property type="entry name" value="thiopep_ocin"/>
    <property type="match status" value="1"/>
</dbReference>
<feature type="domain" description="Thiopeptide-type bacteriocin biosynthesis" evidence="3">
    <location>
        <begin position="776"/>
        <end position="1017"/>
    </location>
</feature>
<protein>
    <recommendedName>
        <fullName evidence="6">Lantibiotic dehydratase</fullName>
    </recommendedName>
</protein>
<gene>
    <name evidence="4" type="ORF">Cba03nite_73800</name>
</gene>
<evidence type="ECO:0000256" key="1">
    <source>
        <dbReference type="SAM" id="MobiDB-lite"/>
    </source>
</evidence>
<feature type="region of interest" description="Disordered" evidence="1">
    <location>
        <begin position="175"/>
        <end position="196"/>
    </location>
</feature>
<dbReference type="RefSeq" id="WP_203756723.1">
    <property type="nucleotide sequence ID" value="NZ_BONF01000058.1"/>
</dbReference>
<name>A0A8J3JJL2_9ACTN</name>
<evidence type="ECO:0000259" key="3">
    <source>
        <dbReference type="Pfam" id="PF14028"/>
    </source>
</evidence>
<sequence length="1031" mass="113138">MTKQPRQVFRPIDAATIRVSTSVPSDAAWPESCVVATAQWLEWLKAAWRRPLVAAAVTAASPVLADRVAAALEPSARVSDLDIRRLVDSLAKYLVRMDGRATPFGLFAGVAPLAFGDVRVRLGDDHRPRTRCDSSWISAVINRLERCSAVRALLLVTYNDLCFVRGDRLVVPWQPHSGMPRPSTEEHDRSRAAHRGVSSGSELRTLRLGSAVRAVLHAAATPTPVPDVIKAAGEADPSKSAAYFDALVSALIDSGALITSLRPTGTTPDVLAHTLTELDRSGAADLPEIANLVQELRQVQALMQEADQQHCTDMEVRARLRRDMLRISDAADQPTVVDLRHDSTITLPPGVADEATAAAEILLRLGPGPNIHWAAYREAFAARYGFGALVPVRELTDPTVGLGFPAHFAATSANSPVTPRDALLLRLAQQTSMDGRGELVIDDRLLQTIEADPTGIFRTASNLDVAFEVRALTAADLADGRFDMRIRGVGRSAASTTGRFLDLFEDSDRGRMLNAYHSVPAYTVGEIVAQLSSPPNTAGLENVVHTLPVVDHVIALGEHRPVLARHLQLDDLAVMVDDVRFYLVSMARRCTVQPLMGNAAARHTMPMIARFLAEVTRATAAPVRLFDWGTAARHLPVRPRVRYRRTVLSPAQWRVDGFEGLDADGWKARIEELRQRGVPGRVEVGRGDQLLRLDLDQARDRAVLHQYARGRSSLTLTEAPARHDFGWLGGRAHEVVIPLISTAAPSPTPQVLTSRAPLPMVTVRDLVLPGDGILLAKLYGPRELVDAILLDHLANLLAMWQRPPQCWWIRFHDTSDHLRLRLHTDDYGHAAKRVGLWAAELRELGLVTRLVLDTHQPETARYGTGPIMRAAEDFFAADSAAAESQLLTLRTHRHWPREALTAASLLDLSCAITGSRADGLQWLVDHPGKEPGGRRPRLHPDIVRQTRSLVAQAPTELTQAWQHRRVAAAAYAELLREPDTHLRPDSVLGSLLHLHHVRAYGIDGEDESRTYRLARAAALAAVRDTSDRTGR</sequence>
<evidence type="ECO:0008006" key="6">
    <source>
        <dbReference type="Google" id="ProtNLM"/>
    </source>
</evidence>